<feature type="transmembrane region" description="Helical" evidence="7">
    <location>
        <begin position="134"/>
        <end position="152"/>
    </location>
</feature>
<name>A0A814QSH5_9BILA</name>
<evidence type="ECO:0000256" key="6">
    <source>
        <dbReference type="RuleBase" id="RU000477"/>
    </source>
</evidence>
<dbReference type="Proteomes" id="UP000677228">
    <property type="component" value="Unassembled WGS sequence"/>
</dbReference>
<evidence type="ECO:0000313" key="11">
    <source>
        <dbReference type="EMBL" id="CAF3885760.1"/>
    </source>
</evidence>
<dbReference type="InterPro" id="IPR000425">
    <property type="entry name" value="MIP"/>
</dbReference>
<evidence type="ECO:0000256" key="7">
    <source>
        <dbReference type="SAM" id="Phobius"/>
    </source>
</evidence>
<evidence type="ECO:0008006" key="13">
    <source>
        <dbReference type="Google" id="ProtNLM"/>
    </source>
</evidence>
<dbReference type="InterPro" id="IPR034294">
    <property type="entry name" value="Aquaporin_transptr"/>
</dbReference>
<dbReference type="EMBL" id="CAJOBC010006066">
    <property type="protein sequence ID" value="CAF3885760.1"/>
    <property type="molecule type" value="Genomic_DNA"/>
</dbReference>
<feature type="transmembrane region" description="Helical" evidence="7">
    <location>
        <begin position="206"/>
        <end position="230"/>
    </location>
</feature>
<dbReference type="PRINTS" id="PR00783">
    <property type="entry name" value="MINTRINSICP"/>
</dbReference>
<keyword evidence="5 7" id="KW-0472">Membrane</keyword>
<dbReference type="PANTHER" id="PTHR45724:SF13">
    <property type="entry name" value="AQUAPORIN NIP1-1-RELATED"/>
    <property type="match status" value="1"/>
</dbReference>
<dbReference type="SUPFAM" id="SSF81338">
    <property type="entry name" value="Aquaporin-like"/>
    <property type="match status" value="1"/>
</dbReference>
<evidence type="ECO:0000256" key="5">
    <source>
        <dbReference type="ARBA" id="ARBA00023136"/>
    </source>
</evidence>
<evidence type="ECO:0000256" key="1">
    <source>
        <dbReference type="ARBA" id="ARBA00004141"/>
    </source>
</evidence>
<keyword evidence="2 6" id="KW-0813">Transport</keyword>
<comment type="caution">
    <text evidence="9">The sequence shown here is derived from an EMBL/GenBank/DDBJ whole genome shotgun (WGS) entry which is preliminary data.</text>
</comment>
<dbReference type="Proteomes" id="UP000681722">
    <property type="component" value="Unassembled WGS sequence"/>
</dbReference>
<feature type="transmembrane region" description="Helical" evidence="7">
    <location>
        <begin position="164"/>
        <end position="186"/>
    </location>
</feature>
<dbReference type="OrthoDB" id="3222at2759"/>
<dbReference type="AlphaFoldDB" id="A0A814QSH5"/>
<dbReference type="EMBL" id="CAJOBA010001988">
    <property type="protein sequence ID" value="CAF3624287.1"/>
    <property type="molecule type" value="Genomic_DNA"/>
</dbReference>
<evidence type="ECO:0000313" key="10">
    <source>
        <dbReference type="EMBL" id="CAF3624287.1"/>
    </source>
</evidence>
<dbReference type="GO" id="GO:0016020">
    <property type="term" value="C:membrane"/>
    <property type="evidence" value="ECO:0007669"/>
    <property type="project" value="UniProtKB-SubCell"/>
</dbReference>
<dbReference type="Proteomes" id="UP000663829">
    <property type="component" value="Unassembled WGS sequence"/>
</dbReference>
<dbReference type="EMBL" id="CAJNOK010001988">
    <property type="protein sequence ID" value="CAF0839394.1"/>
    <property type="molecule type" value="Genomic_DNA"/>
</dbReference>
<keyword evidence="12" id="KW-1185">Reference proteome</keyword>
<dbReference type="Gene3D" id="1.20.1080.10">
    <property type="entry name" value="Glycerol uptake facilitator protein"/>
    <property type="match status" value="1"/>
</dbReference>
<comment type="subcellular location">
    <subcellularLocation>
        <location evidence="1">Membrane</location>
        <topology evidence="1">Multi-pass membrane protein</topology>
    </subcellularLocation>
</comment>
<dbReference type="Pfam" id="PF00230">
    <property type="entry name" value="MIP"/>
    <property type="match status" value="1"/>
</dbReference>
<evidence type="ECO:0000313" key="9">
    <source>
        <dbReference type="EMBL" id="CAF1122246.1"/>
    </source>
</evidence>
<gene>
    <name evidence="9" type="ORF">GPM918_LOCUS19750</name>
    <name evidence="8" type="ORF">OVA965_LOCUS6563</name>
    <name evidence="11" type="ORF">SRO942_LOCUS19747</name>
    <name evidence="10" type="ORF">TMI583_LOCUS6559</name>
</gene>
<organism evidence="9 12">
    <name type="scientific">Didymodactylos carnosus</name>
    <dbReference type="NCBI Taxonomy" id="1234261"/>
    <lineage>
        <taxon>Eukaryota</taxon>
        <taxon>Metazoa</taxon>
        <taxon>Spiralia</taxon>
        <taxon>Gnathifera</taxon>
        <taxon>Rotifera</taxon>
        <taxon>Eurotatoria</taxon>
        <taxon>Bdelloidea</taxon>
        <taxon>Philodinida</taxon>
        <taxon>Philodinidae</taxon>
        <taxon>Didymodactylos</taxon>
    </lineage>
</organism>
<evidence type="ECO:0000256" key="2">
    <source>
        <dbReference type="ARBA" id="ARBA00022448"/>
    </source>
</evidence>
<dbReference type="InterPro" id="IPR023271">
    <property type="entry name" value="Aquaporin-like"/>
</dbReference>
<feature type="transmembrane region" description="Helical" evidence="7">
    <location>
        <begin position="80"/>
        <end position="97"/>
    </location>
</feature>
<dbReference type="EMBL" id="CAJNOQ010006066">
    <property type="protein sequence ID" value="CAF1122246.1"/>
    <property type="molecule type" value="Genomic_DNA"/>
</dbReference>
<comment type="similarity">
    <text evidence="6">Belongs to the MIP/aquaporin (TC 1.A.8) family.</text>
</comment>
<evidence type="ECO:0000256" key="4">
    <source>
        <dbReference type="ARBA" id="ARBA00022989"/>
    </source>
</evidence>
<dbReference type="GO" id="GO:0015267">
    <property type="term" value="F:channel activity"/>
    <property type="evidence" value="ECO:0007669"/>
    <property type="project" value="InterPro"/>
</dbReference>
<evidence type="ECO:0000256" key="3">
    <source>
        <dbReference type="ARBA" id="ARBA00022692"/>
    </source>
</evidence>
<keyword evidence="4 7" id="KW-1133">Transmembrane helix</keyword>
<sequence length="264" mass="29989">MSIRRLWCLIVVPSLVEDIQKYEYEQRNRINSERSQRDEHYLLLKSLVHQDQLHITFEDSEQEKLKINYSNATKQFLRRLLSEFLGTLLLVLTQASLKIEKQTFFLRFLFETQSVLHNGTNSIDRSFVSIINGFQWEIFLTFCLLFVILQTANRGEIIGSQAALAVSAVIIFNVLVGSTTSSSSMNPFRTLGPALINSSSDHNQSLWIYIVGPLLGGLIAVIIVGLLNGFRPEKATELKMAQGGDDDDVKLRANDCNDKNIHHF</sequence>
<evidence type="ECO:0000313" key="8">
    <source>
        <dbReference type="EMBL" id="CAF0839394.1"/>
    </source>
</evidence>
<dbReference type="Proteomes" id="UP000682733">
    <property type="component" value="Unassembled WGS sequence"/>
</dbReference>
<keyword evidence="3 6" id="KW-0812">Transmembrane</keyword>
<accession>A0A814QSH5</accession>
<proteinExistence type="inferred from homology"/>
<evidence type="ECO:0000313" key="12">
    <source>
        <dbReference type="Proteomes" id="UP000663829"/>
    </source>
</evidence>
<dbReference type="PANTHER" id="PTHR45724">
    <property type="entry name" value="AQUAPORIN NIP2-1"/>
    <property type="match status" value="1"/>
</dbReference>
<reference evidence="9" key="1">
    <citation type="submission" date="2021-02" db="EMBL/GenBank/DDBJ databases">
        <authorList>
            <person name="Nowell W R."/>
        </authorList>
    </citation>
    <scope>NUCLEOTIDE SEQUENCE</scope>
</reference>
<protein>
    <recommendedName>
        <fullName evidence="13">Aquaporin</fullName>
    </recommendedName>
</protein>